<dbReference type="Pfam" id="PF17779">
    <property type="entry name" value="WHD_NOD2"/>
    <property type="match status" value="1"/>
</dbReference>
<keyword evidence="10" id="KW-0395">Inflammatory response</keyword>
<dbReference type="SMART" id="SM01288">
    <property type="entry name" value="FISNA"/>
    <property type="match status" value="1"/>
</dbReference>
<dbReference type="Gene3D" id="3.40.50.300">
    <property type="entry name" value="P-loop containing nucleotide triphosphate hydrolases"/>
    <property type="match status" value="1"/>
</dbReference>
<reference evidence="14 15" key="1">
    <citation type="submission" date="2024-09" db="EMBL/GenBank/DDBJ databases">
        <title>A chromosome-level genome assembly of Gray's grenadier anchovy, Coilia grayii.</title>
        <authorList>
            <person name="Fu Z."/>
        </authorList>
    </citation>
    <scope>NUCLEOTIDE SEQUENCE [LARGE SCALE GENOMIC DNA]</scope>
    <source>
        <strain evidence="14">G4</strain>
        <tissue evidence="14">Muscle</tissue>
    </source>
</reference>
<feature type="domain" description="NACHT" evidence="13">
    <location>
        <begin position="193"/>
        <end position="325"/>
    </location>
</feature>
<keyword evidence="3" id="KW-0399">Innate immunity</keyword>
<keyword evidence="7" id="KW-0067">ATP-binding</keyword>
<evidence type="ECO:0000256" key="5">
    <source>
        <dbReference type="ARBA" id="ARBA00022741"/>
    </source>
</evidence>
<keyword evidence="8" id="KW-0832">Ubl conjugation</keyword>
<comment type="subcellular location">
    <subcellularLocation>
        <location evidence="1">Inflammasome</location>
    </subcellularLocation>
</comment>
<evidence type="ECO:0000256" key="4">
    <source>
        <dbReference type="ARBA" id="ARBA00022737"/>
    </source>
</evidence>
<keyword evidence="4" id="KW-0677">Repeat</keyword>
<evidence type="ECO:0000256" key="8">
    <source>
        <dbReference type="ARBA" id="ARBA00022843"/>
    </source>
</evidence>
<dbReference type="Gene3D" id="3.80.10.10">
    <property type="entry name" value="Ribonuclease Inhibitor"/>
    <property type="match status" value="1"/>
</dbReference>
<dbReference type="GO" id="GO:0005524">
    <property type="term" value="F:ATP binding"/>
    <property type="evidence" value="ECO:0007669"/>
    <property type="project" value="UniProtKB-KW"/>
</dbReference>
<dbReference type="GO" id="GO:0006954">
    <property type="term" value="P:inflammatory response"/>
    <property type="evidence" value="ECO:0007669"/>
    <property type="project" value="UniProtKB-KW"/>
</dbReference>
<keyword evidence="5" id="KW-0547">Nucleotide-binding</keyword>
<dbReference type="InterPro" id="IPR007111">
    <property type="entry name" value="NACHT_NTPase"/>
</dbReference>
<organism evidence="14 15">
    <name type="scientific">Coilia grayii</name>
    <name type="common">Gray's grenadier anchovy</name>
    <dbReference type="NCBI Taxonomy" id="363190"/>
    <lineage>
        <taxon>Eukaryota</taxon>
        <taxon>Metazoa</taxon>
        <taxon>Chordata</taxon>
        <taxon>Craniata</taxon>
        <taxon>Vertebrata</taxon>
        <taxon>Euteleostomi</taxon>
        <taxon>Actinopterygii</taxon>
        <taxon>Neopterygii</taxon>
        <taxon>Teleostei</taxon>
        <taxon>Clupei</taxon>
        <taxon>Clupeiformes</taxon>
        <taxon>Clupeoidei</taxon>
        <taxon>Engraulidae</taxon>
        <taxon>Coilinae</taxon>
        <taxon>Coilia</taxon>
    </lineage>
</organism>
<dbReference type="EMBL" id="JBHFQA010000022">
    <property type="protein sequence ID" value="KAL2078968.1"/>
    <property type="molecule type" value="Genomic_DNA"/>
</dbReference>
<evidence type="ECO:0000259" key="12">
    <source>
        <dbReference type="PROSITE" id="PS50209"/>
    </source>
</evidence>
<dbReference type="PROSITE" id="PS50837">
    <property type="entry name" value="NACHT"/>
    <property type="match status" value="1"/>
</dbReference>
<dbReference type="Proteomes" id="UP001591681">
    <property type="component" value="Unassembled WGS sequence"/>
</dbReference>
<dbReference type="SUPFAM" id="SSF52540">
    <property type="entry name" value="P-loop containing nucleoside triphosphate hydrolases"/>
    <property type="match status" value="1"/>
</dbReference>
<evidence type="ECO:0000256" key="10">
    <source>
        <dbReference type="ARBA" id="ARBA00023198"/>
    </source>
</evidence>
<sequence>MIRTPESPLRTLRVMREGLVDRAEGRVDLLLETLVSREVFTRDDREDVLSQAGPRGRVRKVLDILDCKGEEAAGTFLLALCHLSDVTDEASVQRNVTTHTAEYSKAIQKHKAVLRRRSESMLYYNTRHGEKIAFSQHYVNLLVVKGHHSLELRKHEVLTFGQRRLALQSKAMEKRVIKPAQLFTNSAGGRPPKRVLVTGVAGIGKTVLVQKILCDFGESMEHLEFDFVIHLTFRDLNLISKPVSFRDLVLRKNGHLAKCVDAVLVNESKLLIVLDGFDEFKHYRSCNVDAFVTEPDEESEVAEVLSSLIQGELLPEASVLLTSRPMAVSYVPVGSIDCFAVITGFSTAEIRDYFQRYFQQEQEAQQMFEKVAANELMLTLCYIPAFCHIVCSILKDSGGLSRESPKTMTDIYTQYLVALLRTHSSGRVDVCDGRQGDVGEQQRHKETVLKLGKLAYQKLMDHETLFYSRDLEAVEVLHCTIISTFLDKTSVQEPGFTEDVFSFTHLTVQEFFAALHVSMAGEEVSPEVWEEHTSSHLHQDDAGEGGHLDLFDRFLSGLLSERNRALLSRCAGFEPPATQADVYRRGLLRKLQHLCESGGQVLTQLHCLFEQQDDTLLHQGFHPSMLRVNLSDVSLSAMDLAVVKHFLQDTTGVIAELDLTGSNVTANTLRALQPYLNRCTSLWLGENTLDMEAIQVLAQVLQSSDTLTYLGLGWADIGDEEVFVLAEAIRSRQSLKEIWMEGNRISFRGLSSLSALTPFPLQAVVAIWNDVSEEEAAALNAVSPGAGCFTAAFTDDSMWEQWGTWVLRRCQGNSAEKLLSVLQKVCPRQRTLEVPWTRRFYRQLLELIVERINQCSDEDDEDRDIRRKLQEFASALPTDVILDD</sequence>
<dbReference type="InterPro" id="IPR001315">
    <property type="entry name" value="CARD"/>
</dbReference>
<dbReference type="PANTHER" id="PTHR45690:SF19">
    <property type="entry name" value="NACHT, LRR AND PYD DOMAINS-CONTAINING PROTEIN 3"/>
    <property type="match status" value="1"/>
</dbReference>
<dbReference type="GO" id="GO:0061702">
    <property type="term" value="C:canonical inflammasome complex"/>
    <property type="evidence" value="ECO:0007669"/>
    <property type="project" value="UniProtKB-SubCell"/>
</dbReference>
<proteinExistence type="predicted"/>
<evidence type="ECO:0000256" key="7">
    <source>
        <dbReference type="ARBA" id="ARBA00022840"/>
    </source>
</evidence>
<dbReference type="AlphaFoldDB" id="A0ABD1IVI2"/>
<evidence type="ECO:0000259" key="13">
    <source>
        <dbReference type="PROSITE" id="PS50837"/>
    </source>
</evidence>
<name>A0ABD1IVI2_9TELE</name>
<dbReference type="PANTHER" id="PTHR45690">
    <property type="entry name" value="NACHT, LRR AND PYD DOMAINS-CONTAINING PROTEIN 12"/>
    <property type="match status" value="1"/>
</dbReference>
<dbReference type="Pfam" id="PF00619">
    <property type="entry name" value="CARD"/>
    <property type="match status" value="1"/>
</dbReference>
<evidence type="ECO:0000256" key="3">
    <source>
        <dbReference type="ARBA" id="ARBA00022588"/>
    </source>
</evidence>
<dbReference type="Pfam" id="PF05729">
    <property type="entry name" value="NACHT"/>
    <property type="match status" value="1"/>
</dbReference>
<evidence type="ECO:0000256" key="11">
    <source>
        <dbReference type="ARBA" id="ARBA00023233"/>
    </source>
</evidence>
<evidence type="ECO:0000256" key="1">
    <source>
        <dbReference type="ARBA" id="ARBA00004110"/>
    </source>
</evidence>
<keyword evidence="6" id="KW-0378">Hydrolase</keyword>
<dbReference type="Pfam" id="PF17776">
    <property type="entry name" value="NLRC4_HD2"/>
    <property type="match status" value="1"/>
</dbReference>
<feature type="domain" description="CARD" evidence="12">
    <location>
        <begin position="4"/>
        <end position="80"/>
    </location>
</feature>
<evidence type="ECO:0000256" key="9">
    <source>
        <dbReference type="ARBA" id="ARBA00022859"/>
    </source>
</evidence>
<protein>
    <submittedName>
        <fullName evidence="14">Uncharacterized protein</fullName>
    </submittedName>
</protein>
<dbReference type="InterPro" id="IPR011029">
    <property type="entry name" value="DEATH-like_dom_sf"/>
</dbReference>
<dbReference type="SUPFAM" id="SSF52047">
    <property type="entry name" value="RNI-like"/>
    <property type="match status" value="1"/>
</dbReference>
<keyword evidence="15" id="KW-1185">Reference proteome</keyword>
<keyword evidence="11" id="KW-1271">Inflammasome</keyword>
<keyword evidence="2" id="KW-0963">Cytoplasm</keyword>
<dbReference type="PROSITE" id="PS50209">
    <property type="entry name" value="CARD"/>
    <property type="match status" value="1"/>
</dbReference>
<dbReference type="Gene3D" id="1.10.533.10">
    <property type="entry name" value="Death Domain, Fas"/>
    <property type="match status" value="1"/>
</dbReference>
<dbReference type="InterPro" id="IPR027417">
    <property type="entry name" value="P-loop_NTPase"/>
</dbReference>
<comment type="caution">
    <text evidence="14">The sequence shown here is derived from an EMBL/GenBank/DDBJ whole genome shotgun (WGS) entry which is preliminary data.</text>
</comment>
<evidence type="ECO:0000256" key="6">
    <source>
        <dbReference type="ARBA" id="ARBA00022801"/>
    </source>
</evidence>
<evidence type="ECO:0000313" key="15">
    <source>
        <dbReference type="Proteomes" id="UP001591681"/>
    </source>
</evidence>
<dbReference type="InterPro" id="IPR041075">
    <property type="entry name" value="NOD1/2_WH"/>
</dbReference>
<dbReference type="SUPFAM" id="SSF47986">
    <property type="entry name" value="DEATH domain"/>
    <property type="match status" value="1"/>
</dbReference>
<evidence type="ECO:0000313" key="14">
    <source>
        <dbReference type="EMBL" id="KAL2078968.1"/>
    </source>
</evidence>
<dbReference type="Pfam" id="PF14484">
    <property type="entry name" value="FISNA"/>
    <property type="match status" value="1"/>
</dbReference>
<dbReference type="InterPro" id="IPR032675">
    <property type="entry name" value="LRR_dom_sf"/>
</dbReference>
<dbReference type="InterPro" id="IPR050637">
    <property type="entry name" value="NLRP_innate_immun_reg"/>
</dbReference>
<dbReference type="InterPro" id="IPR029495">
    <property type="entry name" value="NACHT-assoc"/>
</dbReference>
<dbReference type="InterPro" id="IPR041267">
    <property type="entry name" value="NLRP_HD2"/>
</dbReference>
<dbReference type="CDD" id="cd01671">
    <property type="entry name" value="CARD"/>
    <property type="match status" value="1"/>
</dbReference>
<evidence type="ECO:0000256" key="2">
    <source>
        <dbReference type="ARBA" id="ARBA00022490"/>
    </source>
</evidence>
<dbReference type="GO" id="GO:0045087">
    <property type="term" value="P:innate immune response"/>
    <property type="evidence" value="ECO:0007669"/>
    <property type="project" value="UniProtKB-KW"/>
</dbReference>
<keyword evidence="9" id="KW-0391">Immunity</keyword>
<accession>A0ABD1IVI2</accession>
<gene>
    <name evidence="14" type="ORF">ACEWY4_024712</name>
</gene>